<evidence type="ECO:0000256" key="1">
    <source>
        <dbReference type="ARBA" id="ARBA00022801"/>
    </source>
</evidence>
<dbReference type="Gene3D" id="3.90.79.10">
    <property type="entry name" value="Nucleoside Triphosphate Pyrophosphohydrolase"/>
    <property type="match status" value="1"/>
</dbReference>
<dbReference type="CDD" id="cd04688">
    <property type="entry name" value="NUDIX_Hydrolase"/>
    <property type="match status" value="1"/>
</dbReference>
<sequence length="183" mass="20906">MSARRYLSIRAGRFGDRPRERRAVVKNWRDVRPQVLGVARRGEELLVEYYEGPDEQFHRPLGGGIEFNESSAEAVVREFDEELGNAVEPGEVLGTIENQFRWDGESFHELAVVRAVSFRDEAVYEREQLTVTETDGSRRPATWERLESFDDETPLLPAGIERLLQGEETHVVSPATDTESRSE</sequence>
<dbReference type="Proteomes" id="UP000326207">
    <property type="component" value="Unassembled WGS sequence"/>
</dbReference>
<dbReference type="GO" id="GO:0016787">
    <property type="term" value="F:hydrolase activity"/>
    <property type="evidence" value="ECO:0007669"/>
    <property type="project" value="UniProtKB-KW"/>
</dbReference>
<dbReference type="EMBL" id="QMDY01000005">
    <property type="protein sequence ID" value="KAB7517308.1"/>
    <property type="molecule type" value="Genomic_DNA"/>
</dbReference>
<keyword evidence="8" id="KW-1185">Reference proteome</keyword>
<gene>
    <name evidence="3" type="ORF">DM867_10105</name>
    <name evidence="5" type="ORF">DMP03_03635</name>
    <name evidence="4" type="ORF">DP108_09850</name>
</gene>
<accession>A0A5N5UF36</accession>
<dbReference type="Proteomes" id="UP000326302">
    <property type="component" value="Unassembled WGS sequence"/>
</dbReference>
<evidence type="ECO:0000313" key="3">
    <source>
        <dbReference type="EMBL" id="KAB7513325.1"/>
    </source>
</evidence>
<organism evidence="3 8">
    <name type="scientific">Halosegnis rubeus</name>
    <dbReference type="NCBI Taxonomy" id="2212850"/>
    <lineage>
        <taxon>Archaea</taxon>
        <taxon>Methanobacteriati</taxon>
        <taxon>Methanobacteriota</taxon>
        <taxon>Stenosarchaea group</taxon>
        <taxon>Halobacteria</taxon>
        <taxon>Halobacteriales</taxon>
        <taxon>Natronomonadaceae</taxon>
        <taxon>Halosegnis</taxon>
    </lineage>
</organism>
<feature type="domain" description="Nudix hydrolase" evidence="2">
    <location>
        <begin position="36"/>
        <end position="122"/>
    </location>
</feature>
<comment type="caution">
    <text evidence="3">The sequence shown here is derived from an EMBL/GenBank/DDBJ whole genome shotgun (WGS) entry which is preliminary data.</text>
</comment>
<evidence type="ECO:0000313" key="5">
    <source>
        <dbReference type="EMBL" id="KAB7518459.1"/>
    </source>
</evidence>
<evidence type="ECO:0000259" key="2">
    <source>
        <dbReference type="Pfam" id="PF00293"/>
    </source>
</evidence>
<accession>A0A5N5U488</accession>
<dbReference type="InterPro" id="IPR015797">
    <property type="entry name" value="NUDIX_hydrolase-like_dom_sf"/>
</dbReference>
<dbReference type="SUPFAM" id="SSF55811">
    <property type="entry name" value="Nudix"/>
    <property type="match status" value="1"/>
</dbReference>
<evidence type="ECO:0000313" key="8">
    <source>
        <dbReference type="Proteomes" id="UP000326865"/>
    </source>
</evidence>
<evidence type="ECO:0000313" key="4">
    <source>
        <dbReference type="EMBL" id="KAB7517308.1"/>
    </source>
</evidence>
<proteinExistence type="predicted"/>
<accession>A0A5N5UI82</accession>
<dbReference type="AlphaFoldDB" id="A0A5N5U488"/>
<evidence type="ECO:0000313" key="7">
    <source>
        <dbReference type="Proteomes" id="UP000326302"/>
    </source>
</evidence>
<evidence type="ECO:0000313" key="6">
    <source>
        <dbReference type="Proteomes" id="UP000326207"/>
    </source>
</evidence>
<dbReference type="InterPro" id="IPR020084">
    <property type="entry name" value="NUDIX_hydrolase_CS"/>
</dbReference>
<dbReference type="InterPro" id="IPR000086">
    <property type="entry name" value="NUDIX_hydrolase_dom"/>
</dbReference>
<protein>
    <submittedName>
        <fullName evidence="3">NUDIX domain-containing protein</fullName>
    </submittedName>
</protein>
<reference evidence="6 7" key="1">
    <citation type="submission" date="2019-10" db="EMBL/GenBank/DDBJ databases">
        <title>Unraveling microbial dark matter from salterns through culturing: the case of the genus Halosegnis.</title>
        <authorList>
            <person name="Duran-Viseras A."/>
            <person name="Andrei A.-S."/>
            <person name="Vera-Gargallo B."/>
            <person name="Ghai R."/>
            <person name="Sanchez-Porro C."/>
            <person name="Ventosa A."/>
        </authorList>
    </citation>
    <scope>NUCLEOTIDE SEQUENCE [LARGE SCALE GENOMIC DNA]</scope>
    <source>
        <strain evidence="5 7">F17-44</strain>
        <strain evidence="3 8">F18-79</strain>
        <strain evidence="4 6">F19-13</strain>
    </source>
</reference>
<dbReference type="Pfam" id="PF00293">
    <property type="entry name" value="NUDIX"/>
    <property type="match status" value="1"/>
</dbReference>
<dbReference type="EMBL" id="QJOW01000001">
    <property type="protein sequence ID" value="KAB7518459.1"/>
    <property type="molecule type" value="Genomic_DNA"/>
</dbReference>
<keyword evidence="1" id="KW-0378">Hydrolase</keyword>
<name>A0A5N5U488_9EURY</name>
<dbReference type="EMBL" id="QKKZ01000004">
    <property type="protein sequence ID" value="KAB7513325.1"/>
    <property type="molecule type" value="Genomic_DNA"/>
</dbReference>
<dbReference type="PROSITE" id="PS00893">
    <property type="entry name" value="NUDIX_BOX"/>
    <property type="match status" value="1"/>
</dbReference>
<dbReference type="Proteomes" id="UP000326865">
    <property type="component" value="Unassembled WGS sequence"/>
</dbReference>